<dbReference type="InParanoid" id="Q6L2E7"/>
<dbReference type="PANTHER" id="PTHR48101:SF1">
    <property type="entry name" value="METHYLMALONYL-COA MUTASE, LARGE SUBUNIT"/>
    <property type="match status" value="1"/>
</dbReference>
<dbReference type="HOGENOM" id="CLU_128233_0_0_2"/>
<dbReference type="Pfam" id="PF02310">
    <property type="entry name" value="B12-binding"/>
    <property type="match status" value="1"/>
</dbReference>
<dbReference type="Proteomes" id="UP000000438">
    <property type="component" value="Chromosome"/>
</dbReference>
<dbReference type="InterPro" id="IPR036724">
    <property type="entry name" value="Cobalamin-bd_sf"/>
</dbReference>
<dbReference type="InterPro" id="IPR006159">
    <property type="entry name" value="Acid_CoA_mut_C"/>
</dbReference>
<feature type="domain" description="B12-binding" evidence="6">
    <location>
        <begin position="30"/>
        <end position="158"/>
    </location>
</feature>
<dbReference type="GO" id="GO:0046872">
    <property type="term" value="F:metal ion binding"/>
    <property type="evidence" value="ECO:0007669"/>
    <property type="project" value="UniProtKB-KW"/>
</dbReference>
<dbReference type="PaxDb" id="263820-PTO0270"/>
<evidence type="ECO:0000313" key="8">
    <source>
        <dbReference type="Proteomes" id="UP000000438"/>
    </source>
</evidence>
<dbReference type="AlphaFoldDB" id="Q6L2E7"/>
<reference evidence="7 8" key="1">
    <citation type="journal article" date="2004" name="Proc. Natl. Acad. Sci. U.S.A.">
        <title>Genome sequence of Picrophilus torridus and its implications for life around pH 0.</title>
        <authorList>
            <person name="Futterer O."/>
            <person name="Angelov A."/>
            <person name="Liesegang H."/>
            <person name="Gottschalk G."/>
            <person name="Schleper C."/>
            <person name="Schepers B."/>
            <person name="Dock C."/>
            <person name="Antranikian G."/>
            <person name="Liebl W."/>
        </authorList>
    </citation>
    <scope>NUCLEOTIDE SEQUENCE [LARGE SCALE GENOMIC DNA]</scope>
    <source>
        <strain evidence="8">ATCC 700027 / DSM 9790 / JCM 10055 / NBRC 100828</strain>
    </source>
</reference>
<evidence type="ECO:0000256" key="1">
    <source>
        <dbReference type="ARBA" id="ARBA00001922"/>
    </source>
</evidence>
<protein>
    <submittedName>
        <fullName evidence="7">Methylmalonyl-CoA mutase alpha subunit</fullName>
        <ecNumber evidence="7">5.4.99.2</ecNumber>
    </submittedName>
</protein>
<evidence type="ECO:0000313" key="7">
    <source>
        <dbReference type="EMBL" id="AAT42855.1"/>
    </source>
</evidence>
<keyword evidence="3" id="KW-0479">Metal-binding</keyword>
<keyword evidence="4 7" id="KW-0413">Isomerase</keyword>
<organism evidence="7 8">
    <name type="scientific">Picrophilus torridus (strain ATCC 700027 / DSM 9790 / JCM 10055 / NBRC 100828 / KAW 2/3)</name>
    <dbReference type="NCBI Taxonomy" id="1122961"/>
    <lineage>
        <taxon>Archaea</taxon>
        <taxon>Methanobacteriati</taxon>
        <taxon>Thermoplasmatota</taxon>
        <taxon>Thermoplasmata</taxon>
        <taxon>Thermoplasmatales</taxon>
        <taxon>Picrophilaceae</taxon>
        <taxon>Picrophilus</taxon>
    </lineage>
</organism>
<dbReference type="CDD" id="cd02071">
    <property type="entry name" value="MM_CoA_mut_B12_BD"/>
    <property type="match status" value="1"/>
</dbReference>
<dbReference type="InterPro" id="IPR006158">
    <property type="entry name" value="Cobalamin-bd"/>
</dbReference>
<dbReference type="FunCoup" id="Q6L2E7">
    <property type="interactions" value="72"/>
</dbReference>
<dbReference type="STRING" id="263820.PTO0270"/>
<dbReference type="Gene3D" id="3.40.50.280">
    <property type="entry name" value="Cobalamin-binding domain"/>
    <property type="match status" value="1"/>
</dbReference>
<dbReference type="GO" id="GO:0031419">
    <property type="term" value="F:cobalamin binding"/>
    <property type="evidence" value="ECO:0007669"/>
    <property type="project" value="UniProtKB-KW"/>
</dbReference>
<dbReference type="SUPFAM" id="SSF52242">
    <property type="entry name" value="Cobalamin (vitamin B12)-binding domain"/>
    <property type="match status" value="1"/>
</dbReference>
<dbReference type="PANTHER" id="PTHR48101">
    <property type="entry name" value="METHYLMALONYL-COA MUTASE, MITOCHONDRIAL-RELATED"/>
    <property type="match status" value="1"/>
</dbReference>
<proteinExistence type="predicted"/>
<comment type="cofactor">
    <cofactor evidence="1">
        <name>adenosylcob(III)alamin</name>
        <dbReference type="ChEBI" id="CHEBI:18408"/>
    </cofactor>
</comment>
<name>Q6L2E7_PICTO</name>
<keyword evidence="2" id="KW-0846">Cobalamin</keyword>
<evidence type="ECO:0000259" key="6">
    <source>
        <dbReference type="PROSITE" id="PS51332"/>
    </source>
</evidence>
<gene>
    <name evidence="7" type="ordered locus">PTO0270</name>
</gene>
<evidence type="ECO:0000256" key="5">
    <source>
        <dbReference type="ARBA" id="ARBA00023285"/>
    </source>
</evidence>
<sequence length="174" mass="19348">MRIMQPLRRYQILGGRSLENGRNQKYFERPIKVLLAKPAIDGHDRGIFVLANAFRNAGMEVLYPGLLPTPEEVVDIAINEDVDVIALSLLNGAHMTAFKRVADLLRERGIDDIAIVGGGIIPDEDKPKLEAMGITGNYGPGTPLKVIIEHVRKRAMEAREKRWKHVSGSDNSRS</sequence>
<evidence type="ECO:0000256" key="2">
    <source>
        <dbReference type="ARBA" id="ARBA00022628"/>
    </source>
</evidence>
<evidence type="ECO:0000256" key="3">
    <source>
        <dbReference type="ARBA" id="ARBA00022723"/>
    </source>
</evidence>
<accession>Q6L2E7</accession>
<dbReference type="eggNOG" id="arCOG01710">
    <property type="taxonomic scope" value="Archaea"/>
</dbReference>
<dbReference type="NCBIfam" id="TIGR00640">
    <property type="entry name" value="acid_CoA_mut_C"/>
    <property type="match status" value="1"/>
</dbReference>
<dbReference type="GO" id="GO:0004494">
    <property type="term" value="F:methylmalonyl-CoA mutase activity"/>
    <property type="evidence" value="ECO:0007669"/>
    <property type="project" value="UniProtKB-EC"/>
</dbReference>
<dbReference type="EC" id="5.4.99.2" evidence="7"/>
<dbReference type="EMBL" id="AE017261">
    <property type="protein sequence ID" value="AAT42855.1"/>
    <property type="molecule type" value="Genomic_DNA"/>
</dbReference>
<keyword evidence="5" id="KW-0170">Cobalt</keyword>
<dbReference type="KEGG" id="pto:PTO0270"/>
<evidence type="ECO:0000256" key="4">
    <source>
        <dbReference type="ARBA" id="ARBA00023235"/>
    </source>
</evidence>
<dbReference type="PROSITE" id="PS51332">
    <property type="entry name" value="B12_BINDING"/>
    <property type="match status" value="1"/>
</dbReference>